<feature type="compositionally biased region" description="Polar residues" evidence="1">
    <location>
        <begin position="397"/>
        <end position="409"/>
    </location>
</feature>
<evidence type="ECO:0000313" key="3">
    <source>
        <dbReference type="Proteomes" id="UP000736335"/>
    </source>
</evidence>
<feature type="region of interest" description="Disordered" evidence="1">
    <location>
        <begin position="46"/>
        <end position="428"/>
    </location>
</feature>
<feature type="compositionally biased region" description="Low complexity" evidence="1">
    <location>
        <begin position="358"/>
        <end position="367"/>
    </location>
</feature>
<organism evidence="2 3">
    <name type="scientific">Thelephora terrestris</name>
    <dbReference type="NCBI Taxonomy" id="56493"/>
    <lineage>
        <taxon>Eukaryota</taxon>
        <taxon>Fungi</taxon>
        <taxon>Dikarya</taxon>
        <taxon>Basidiomycota</taxon>
        <taxon>Agaricomycotina</taxon>
        <taxon>Agaricomycetes</taxon>
        <taxon>Thelephorales</taxon>
        <taxon>Thelephoraceae</taxon>
        <taxon>Thelephora</taxon>
    </lineage>
</organism>
<comment type="caution">
    <text evidence="2">The sequence shown here is derived from an EMBL/GenBank/DDBJ whole genome shotgun (WGS) entry which is preliminary data.</text>
</comment>
<feature type="compositionally biased region" description="Low complexity" evidence="1">
    <location>
        <begin position="577"/>
        <end position="602"/>
    </location>
</feature>
<feature type="compositionally biased region" description="Polar residues" evidence="1">
    <location>
        <begin position="603"/>
        <end position="618"/>
    </location>
</feature>
<feature type="compositionally biased region" description="Polar residues" evidence="1">
    <location>
        <begin position="64"/>
        <end position="111"/>
    </location>
</feature>
<feature type="compositionally biased region" description="Basic and acidic residues" evidence="1">
    <location>
        <begin position="507"/>
        <end position="516"/>
    </location>
</feature>
<dbReference type="EMBL" id="WIUZ02000001">
    <property type="protein sequence ID" value="KAF9793183.1"/>
    <property type="molecule type" value="Genomic_DNA"/>
</dbReference>
<gene>
    <name evidence="2" type="ORF">BJ322DRAFT_106342</name>
</gene>
<dbReference type="Proteomes" id="UP000736335">
    <property type="component" value="Unassembled WGS sequence"/>
</dbReference>
<feature type="compositionally biased region" description="Polar residues" evidence="1">
    <location>
        <begin position="522"/>
        <end position="531"/>
    </location>
</feature>
<accession>A0A9P6HR45</accession>
<feature type="compositionally biased region" description="Polar residues" evidence="1">
    <location>
        <begin position="320"/>
        <end position="341"/>
    </location>
</feature>
<dbReference type="OrthoDB" id="3219024at2759"/>
<feature type="region of interest" description="Disordered" evidence="1">
    <location>
        <begin position="577"/>
        <end position="618"/>
    </location>
</feature>
<feature type="compositionally biased region" description="Low complexity" evidence="1">
    <location>
        <begin position="490"/>
        <end position="503"/>
    </location>
</feature>
<feature type="compositionally biased region" description="Polar residues" evidence="1">
    <location>
        <begin position="13"/>
        <end position="23"/>
    </location>
</feature>
<feature type="compositionally biased region" description="Polar residues" evidence="1">
    <location>
        <begin position="143"/>
        <end position="154"/>
    </location>
</feature>
<feature type="region of interest" description="Disordered" evidence="1">
    <location>
        <begin position="1"/>
        <end position="23"/>
    </location>
</feature>
<feature type="compositionally biased region" description="Basic and acidic residues" evidence="1">
    <location>
        <begin position="273"/>
        <end position="284"/>
    </location>
</feature>
<keyword evidence="3" id="KW-1185">Reference proteome</keyword>
<sequence length="663" mass="70641">MPSKHHRPAVLQRRSTSGSNTKLTLSGLNLQKVDTSSNFQLQVALNNATKDLPRGKGKKLAGGRSNQPPSRTASDQQIRSSSKLHLQQQQQRTATGATRYTSSQLADTATENAHGKKSGFTLASPVIASKEIEGDGDSDEWVSSESLSVTPQNQSSDSEADDEDDDVVRRLPANLNLTGAAHVAISPDDREPPTPTLPQARIQPPTPVNNVKEQPHHRSPTALPPSDPVGAVGGHDRETFAVSNANHQLGDQDYPHHHARLEEGLAATPRPRATVDRDTGEPSRHLLPAPLPSSPLGPDSTAQRPSAVSSRLREHALDRPQQTISSVHSVPQLNPHITSDRSPGLKADNNLQGRDNITMTQKQHQQQPRPPTPTRLKKFPLSSPPSPTHNRDKATGDFSQAERSGTAKRSGTRPPSLYSLQPGKSDCPAVMTRPHPLIRGSSPMTGSSSNPNAINIGISNGSAHQNGISTVAFGSGIGKLAPLTTITAAPSVSSSPPSLSPISAMHKAKEEAEVKERLRRQSIASVSSVNTQRSLGRAAGYEYANQGSGPRHPRERTFSTLSSSSYAALSALYPSYSQQSTSSPYSPKSPGGPSHHSGPSYGFTSSFPSTEGDNVSGPTASELMHMLLPAPYLSAHMTVLKGRSPITEAVERVSRARKAQSSQ</sequence>
<dbReference type="AlphaFoldDB" id="A0A9P6HR45"/>
<feature type="compositionally biased region" description="Basic and acidic residues" evidence="1">
    <location>
        <begin position="253"/>
        <end position="263"/>
    </location>
</feature>
<reference evidence="2" key="2">
    <citation type="submission" date="2020-11" db="EMBL/GenBank/DDBJ databases">
        <authorList>
            <consortium name="DOE Joint Genome Institute"/>
            <person name="Kuo A."/>
            <person name="Miyauchi S."/>
            <person name="Kiss E."/>
            <person name="Drula E."/>
            <person name="Kohler A."/>
            <person name="Sanchez-Garcia M."/>
            <person name="Andreopoulos B."/>
            <person name="Barry K.W."/>
            <person name="Bonito G."/>
            <person name="Buee M."/>
            <person name="Carver A."/>
            <person name="Chen C."/>
            <person name="Cichocki N."/>
            <person name="Clum A."/>
            <person name="Culley D."/>
            <person name="Crous P.W."/>
            <person name="Fauchery L."/>
            <person name="Girlanda M."/>
            <person name="Hayes R."/>
            <person name="Keri Z."/>
            <person name="Labutti K."/>
            <person name="Lipzen A."/>
            <person name="Lombard V."/>
            <person name="Magnuson J."/>
            <person name="Maillard F."/>
            <person name="Morin E."/>
            <person name="Murat C."/>
            <person name="Nolan M."/>
            <person name="Ohm R."/>
            <person name="Pangilinan J."/>
            <person name="Pereira M."/>
            <person name="Perotto S."/>
            <person name="Peter M."/>
            <person name="Riley R."/>
            <person name="Sitrit Y."/>
            <person name="Stielow B."/>
            <person name="Szollosi G."/>
            <person name="Zifcakova L."/>
            <person name="Stursova M."/>
            <person name="Spatafora J.W."/>
            <person name="Tedersoo L."/>
            <person name="Vaario L.-M."/>
            <person name="Yamada A."/>
            <person name="Yan M."/>
            <person name="Wang P."/>
            <person name="Xu J."/>
            <person name="Bruns T."/>
            <person name="Baldrian P."/>
            <person name="Vilgalys R."/>
            <person name="Henrissat B."/>
            <person name="Grigoriev I.V."/>
            <person name="Hibbett D."/>
            <person name="Nagy L.G."/>
            <person name="Martin F.M."/>
        </authorList>
    </citation>
    <scope>NUCLEOTIDE SEQUENCE</scope>
    <source>
        <strain evidence="2">UH-Tt-Lm1</strain>
    </source>
</reference>
<protein>
    <submittedName>
        <fullName evidence="2">Uncharacterized protein</fullName>
    </submittedName>
</protein>
<evidence type="ECO:0000313" key="2">
    <source>
        <dbReference type="EMBL" id="KAF9793183.1"/>
    </source>
</evidence>
<evidence type="ECO:0000256" key="1">
    <source>
        <dbReference type="SAM" id="MobiDB-lite"/>
    </source>
</evidence>
<feature type="region of interest" description="Disordered" evidence="1">
    <location>
        <begin position="489"/>
        <end position="531"/>
    </location>
</feature>
<proteinExistence type="predicted"/>
<name>A0A9P6HR45_9AGAM</name>
<reference evidence="2" key="1">
    <citation type="journal article" date="2020" name="Nat. Commun.">
        <title>Large-scale genome sequencing of mycorrhizal fungi provides insights into the early evolution of symbiotic traits.</title>
        <authorList>
            <person name="Miyauchi S."/>
            <person name="Kiss E."/>
            <person name="Kuo A."/>
            <person name="Drula E."/>
            <person name="Kohler A."/>
            <person name="Sanchez-Garcia M."/>
            <person name="Morin E."/>
            <person name="Andreopoulos B."/>
            <person name="Barry K.W."/>
            <person name="Bonito G."/>
            <person name="Buee M."/>
            <person name="Carver A."/>
            <person name="Chen C."/>
            <person name="Cichocki N."/>
            <person name="Clum A."/>
            <person name="Culley D."/>
            <person name="Crous P.W."/>
            <person name="Fauchery L."/>
            <person name="Girlanda M."/>
            <person name="Hayes R.D."/>
            <person name="Keri Z."/>
            <person name="LaButti K."/>
            <person name="Lipzen A."/>
            <person name="Lombard V."/>
            <person name="Magnuson J."/>
            <person name="Maillard F."/>
            <person name="Murat C."/>
            <person name="Nolan M."/>
            <person name="Ohm R.A."/>
            <person name="Pangilinan J."/>
            <person name="Pereira M.F."/>
            <person name="Perotto S."/>
            <person name="Peter M."/>
            <person name="Pfister S."/>
            <person name="Riley R."/>
            <person name="Sitrit Y."/>
            <person name="Stielow J.B."/>
            <person name="Szollosi G."/>
            <person name="Zifcakova L."/>
            <person name="Stursova M."/>
            <person name="Spatafora J.W."/>
            <person name="Tedersoo L."/>
            <person name="Vaario L.M."/>
            <person name="Yamada A."/>
            <person name="Yan M."/>
            <person name="Wang P."/>
            <person name="Xu J."/>
            <person name="Bruns T."/>
            <person name="Baldrian P."/>
            <person name="Vilgalys R."/>
            <person name="Dunand C."/>
            <person name="Henrissat B."/>
            <person name="Grigoriev I.V."/>
            <person name="Hibbett D."/>
            <person name="Nagy L.G."/>
            <person name="Martin F.M."/>
        </authorList>
    </citation>
    <scope>NUCLEOTIDE SEQUENCE</scope>
    <source>
        <strain evidence="2">UH-Tt-Lm1</strain>
    </source>
</reference>